<dbReference type="GeneID" id="87921589"/>
<dbReference type="Gene3D" id="2.60.120.200">
    <property type="match status" value="1"/>
</dbReference>
<keyword evidence="1" id="KW-0732">Signal</keyword>
<evidence type="ECO:0000256" key="1">
    <source>
        <dbReference type="SAM" id="SignalP"/>
    </source>
</evidence>
<comment type="caution">
    <text evidence="3">The sequence shown here is derived from an EMBL/GenBank/DDBJ whole genome shotgun (WGS) entry which is preliminary data.</text>
</comment>
<proteinExistence type="predicted"/>
<organism evidence="3 4">
    <name type="scientific">Trichoderma aggressivum f. europaeum</name>
    <dbReference type="NCBI Taxonomy" id="173218"/>
    <lineage>
        <taxon>Eukaryota</taxon>
        <taxon>Fungi</taxon>
        <taxon>Dikarya</taxon>
        <taxon>Ascomycota</taxon>
        <taxon>Pezizomycotina</taxon>
        <taxon>Sordariomycetes</taxon>
        <taxon>Hypocreomycetidae</taxon>
        <taxon>Hypocreales</taxon>
        <taxon>Hypocreaceae</taxon>
        <taxon>Trichoderma</taxon>
    </lineage>
</organism>
<protein>
    <submittedName>
        <fullName evidence="3">CAZyme family PL7</fullName>
    </submittedName>
</protein>
<evidence type="ECO:0000313" key="4">
    <source>
        <dbReference type="Proteomes" id="UP001273209"/>
    </source>
</evidence>
<evidence type="ECO:0000313" key="3">
    <source>
        <dbReference type="EMBL" id="KAK4069575.1"/>
    </source>
</evidence>
<dbReference type="Pfam" id="PF08787">
    <property type="entry name" value="Alginate_lyase2"/>
    <property type="match status" value="1"/>
</dbReference>
<feature type="domain" description="Alginate lyase 2" evidence="2">
    <location>
        <begin position="33"/>
        <end position="233"/>
    </location>
</feature>
<feature type="signal peptide" evidence="1">
    <location>
        <begin position="1"/>
        <end position="22"/>
    </location>
</feature>
<accession>A0AAE1LX97</accession>
<keyword evidence="4" id="KW-1185">Reference proteome</keyword>
<reference evidence="3" key="1">
    <citation type="submission" date="2023-11" db="EMBL/GenBank/DDBJ databases">
        <title>The genome sequences of three competitors of mushroom-forming fungi.</title>
        <authorList>
            <person name="Beijen E."/>
            <person name="Ohm R.A."/>
        </authorList>
    </citation>
    <scope>NUCLEOTIDE SEQUENCE</scope>
    <source>
        <strain evidence="3">CBS 100526</strain>
    </source>
</reference>
<name>A0AAE1LX97_9HYPO</name>
<sequence>MLASKSNVAMAAIALFFSSAAALDPTCAPGGNFDLSRFVLQLPSGTTNKPDQIPASQLASCSGYQDPGHHYFFTESGDGALVMKAPGGGRCAYFSGAPRCRSELGETASWSSTAAVNRLTADLLVTTGSSICIGQVFQSNSNNKPLAEVYYSSSGQITVGVEYVATGGQGQDLNKIGTVTPGSRFHYEMRFENGQLQFSLNGGAFKTLKQYFTTSRAFFKVGNYNQGSDDSDIHVFGLTVSH</sequence>
<evidence type="ECO:0000259" key="2">
    <source>
        <dbReference type="Pfam" id="PF08787"/>
    </source>
</evidence>
<dbReference type="EMBL" id="JAWRVG010000029">
    <property type="protein sequence ID" value="KAK4069575.1"/>
    <property type="molecule type" value="Genomic_DNA"/>
</dbReference>
<feature type="chain" id="PRO_5041973024" evidence="1">
    <location>
        <begin position="23"/>
        <end position="242"/>
    </location>
</feature>
<gene>
    <name evidence="3" type="ORF">Triagg1_6999</name>
</gene>
<dbReference type="SUPFAM" id="SSF49899">
    <property type="entry name" value="Concanavalin A-like lectins/glucanases"/>
    <property type="match status" value="1"/>
</dbReference>
<dbReference type="InterPro" id="IPR013320">
    <property type="entry name" value="ConA-like_dom_sf"/>
</dbReference>
<dbReference type="Proteomes" id="UP001273209">
    <property type="component" value="Unassembled WGS sequence"/>
</dbReference>
<dbReference type="RefSeq" id="XP_062754071.1">
    <property type="nucleotide sequence ID" value="XM_062901687.1"/>
</dbReference>
<dbReference type="InterPro" id="IPR014895">
    <property type="entry name" value="Alginate_lyase_2"/>
</dbReference>
<dbReference type="AlphaFoldDB" id="A0AAE1LX97"/>